<keyword evidence="6" id="KW-0441">Lipid A biosynthesis</keyword>
<name>A0ABQ2NPQ5_9BACI</name>
<evidence type="ECO:0000256" key="12">
    <source>
        <dbReference type="SAM" id="Phobius"/>
    </source>
</evidence>
<dbReference type="Gene3D" id="1.10.3730.20">
    <property type="match status" value="2"/>
</dbReference>
<evidence type="ECO:0000256" key="10">
    <source>
        <dbReference type="ARBA" id="ARBA00023098"/>
    </source>
</evidence>
<feature type="transmembrane region" description="Helical" evidence="12">
    <location>
        <begin position="34"/>
        <end position="54"/>
    </location>
</feature>
<feature type="transmembrane region" description="Helical" evidence="12">
    <location>
        <begin position="119"/>
        <end position="139"/>
    </location>
</feature>
<comment type="subcellular location">
    <subcellularLocation>
        <location evidence="1">Cell membrane</location>
        <topology evidence="1">Multi-pass membrane protein</topology>
    </subcellularLocation>
</comment>
<evidence type="ECO:0000256" key="9">
    <source>
        <dbReference type="ARBA" id="ARBA00022989"/>
    </source>
</evidence>
<keyword evidence="9 12" id="KW-1133">Transmembrane helix</keyword>
<dbReference type="PANTHER" id="PTHR30561:SF9">
    <property type="entry name" value="4-AMINO-4-DEOXY-L-ARABINOSE-PHOSPHOUNDECAPRENOL FLIPPASE SUBUNIT ARNF-RELATED"/>
    <property type="match status" value="1"/>
</dbReference>
<dbReference type="EMBL" id="BMLW01000001">
    <property type="protein sequence ID" value="GGP07443.1"/>
    <property type="molecule type" value="Genomic_DNA"/>
</dbReference>
<dbReference type="InterPro" id="IPR000620">
    <property type="entry name" value="EamA_dom"/>
</dbReference>
<feature type="transmembrane region" description="Helical" evidence="12">
    <location>
        <begin position="92"/>
        <end position="113"/>
    </location>
</feature>
<dbReference type="InterPro" id="IPR000390">
    <property type="entry name" value="Small_drug/metabolite_transptr"/>
</dbReference>
<comment type="caution">
    <text evidence="14">The sequence shown here is derived from an EMBL/GenBank/DDBJ whole genome shotgun (WGS) entry which is preliminary data.</text>
</comment>
<evidence type="ECO:0000259" key="13">
    <source>
        <dbReference type="Pfam" id="PF00892"/>
    </source>
</evidence>
<evidence type="ECO:0000313" key="14">
    <source>
        <dbReference type="EMBL" id="GGP07443.1"/>
    </source>
</evidence>
<keyword evidence="10" id="KW-0443">Lipid metabolism</keyword>
<evidence type="ECO:0000256" key="11">
    <source>
        <dbReference type="ARBA" id="ARBA00023136"/>
    </source>
</evidence>
<proteinExistence type="inferred from homology"/>
<feature type="domain" description="EamA" evidence="13">
    <location>
        <begin position="150"/>
        <end position="284"/>
    </location>
</feature>
<evidence type="ECO:0000256" key="8">
    <source>
        <dbReference type="ARBA" id="ARBA00022985"/>
    </source>
</evidence>
<accession>A0ABQ2NPQ5</accession>
<organism evidence="14 15">
    <name type="scientific">Oceanobacillus neutriphilus</name>
    <dbReference type="NCBI Taxonomy" id="531815"/>
    <lineage>
        <taxon>Bacteria</taxon>
        <taxon>Bacillati</taxon>
        <taxon>Bacillota</taxon>
        <taxon>Bacilli</taxon>
        <taxon>Bacillales</taxon>
        <taxon>Bacillaceae</taxon>
        <taxon>Oceanobacillus</taxon>
    </lineage>
</organism>
<keyword evidence="7 12" id="KW-0812">Transmembrane</keyword>
<evidence type="ECO:0000256" key="4">
    <source>
        <dbReference type="ARBA" id="ARBA00022516"/>
    </source>
</evidence>
<reference evidence="15" key="1">
    <citation type="journal article" date="2019" name="Int. J. Syst. Evol. Microbiol.">
        <title>The Global Catalogue of Microorganisms (GCM) 10K type strain sequencing project: providing services to taxonomists for standard genome sequencing and annotation.</title>
        <authorList>
            <consortium name="The Broad Institute Genomics Platform"/>
            <consortium name="The Broad Institute Genome Sequencing Center for Infectious Disease"/>
            <person name="Wu L."/>
            <person name="Ma J."/>
        </authorList>
    </citation>
    <scope>NUCLEOTIDE SEQUENCE [LARGE SCALE GENOMIC DNA]</scope>
    <source>
        <strain evidence="15">CGMCC 1.7693</strain>
    </source>
</reference>
<evidence type="ECO:0000256" key="1">
    <source>
        <dbReference type="ARBA" id="ARBA00004651"/>
    </source>
</evidence>
<feature type="transmembrane region" description="Helical" evidence="12">
    <location>
        <begin position="60"/>
        <end position="80"/>
    </location>
</feature>
<evidence type="ECO:0000256" key="5">
    <source>
        <dbReference type="ARBA" id="ARBA00022519"/>
    </source>
</evidence>
<keyword evidence="11 12" id="KW-0472">Membrane</keyword>
<comment type="similarity">
    <text evidence="2">Belongs to the EamA transporter family.</text>
</comment>
<evidence type="ECO:0000256" key="7">
    <source>
        <dbReference type="ARBA" id="ARBA00022692"/>
    </source>
</evidence>
<dbReference type="InterPro" id="IPR037185">
    <property type="entry name" value="EmrE-like"/>
</dbReference>
<dbReference type="PANTHER" id="PTHR30561">
    <property type="entry name" value="SMR FAMILY PROTON-DEPENDENT DRUG EFFLUX TRANSPORTER SUGE"/>
    <property type="match status" value="1"/>
</dbReference>
<feature type="transmembrane region" description="Helical" evidence="12">
    <location>
        <begin position="268"/>
        <end position="285"/>
    </location>
</feature>
<feature type="transmembrane region" description="Helical" evidence="12">
    <location>
        <begin position="170"/>
        <end position="195"/>
    </location>
</feature>
<evidence type="ECO:0000256" key="3">
    <source>
        <dbReference type="ARBA" id="ARBA00022475"/>
    </source>
</evidence>
<dbReference type="SUPFAM" id="SSF103481">
    <property type="entry name" value="Multidrug resistance efflux transporter EmrE"/>
    <property type="match status" value="2"/>
</dbReference>
<gene>
    <name evidence="14" type="ORF">GCM10011346_03450</name>
</gene>
<evidence type="ECO:0000256" key="2">
    <source>
        <dbReference type="ARBA" id="ARBA00007362"/>
    </source>
</evidence>
<keyword evidence="5" id="KW-0997">Cell inner membrane</keyword>
<feature type="transmembrane region" description="Helical" evidence="12">
    <location>
        <begin position="146"/>
        <end position="164"/>
    </location>
</feature>
<feature type="transmembrane region" description="Helical" evidence="12">
    <location>
        <begin position="241"/>
        <end position="261"/>
    </location>
</feature>
<dbReference type="Proteomes" id="UP000641206">
    <property type="component" value="Unassembled WGS sequence"/>
</dbReference>
<evidence type="ECO:0000256" key="6">
    <source>
        <dbReference type="ARBA" id="ARBA00022556"/>
    </source>
</evidence>
<protein>
    <submittedName>
        <fullName evidence="14">DMT transporter permease</fullName>
    </submittedName>
</protein>
<keyword evidence="15" id="KW-1185">Reference proteome</keyword>
<keyword evidence="4" id="KW-0444">Lipid biosynthesis</keyword>
<dbReference type="Pfam" id="PF00892">
    <property type="entry name" value="EamA"/>
    <property type="match status" value="1"/>
</dbReference>
<sequence length="286" mass="31380">MSIWALSLVMTAAILHAIWNFLAKKSLGGTSFVWLYTFTSTVIYSPIVLGVILWTDVSIGWVEVGLIVASALLHLLYAVTLQKGYRIGDFSLIYPIARGIGPMLIAFAAFLLLKEELSALGKSGIFLIICSVFIFTGGFRILRERTVLPSVLYGLLIGCMIASYSLLDKYIVSVSIIHPILLNYGTNLGVSLMLFPFAKKHWQDVRLDWSSRKLETIGIGLFNPLAYILVLIAMVHAPVSYVAPVRELSILIGAILGVVFLKESFGRQRIIAALVMVIGVIMVAVS</sequence>
<feature type="transmembrane region" description="Helical" evidence="12">
    <location>
        <begin position="216"/>
        <end position="235"/>
    </location>
</feature>
<evidence type="ECO:0000313" key="15">
    <source>
        <dbReference type="Proteomes" id="UP000641206"/>
    </source>
</evidence>
<feature type="transmembrane region" description="Helical" evidence="12">
    <location>
        <begin position="6"/>
        <end position="22"/>
    </location>
</feature>
<keyword evidence="8" id="KW-0448">Lipopolysaccharide biosynthesis</keyword>
<keyword evidence="3" id="KW-1003">Cell membrane</keyword>